<proteinExistence type="predicted"/>
<evidence type="ECO:0000313" key="3">
    <source>
        <dbReference type="Proteomes" id="UP001215598"/>
    </source>
</evidence>
<feature type="compositionally biased region" description="Basic and acidic residues" evidence="1">
    <location>
        <begin position="493"/>
        <end position="526"/>
    </location>
</feature>
<name>A0AAD7J827_9AGAR</name>
<feature type="region of interest" description="Disordered" evidence="1">
    <location>
        <begin position="55"/>
        <end position="83"/>
    </location>
</feature>
<feature type="compositionally biased region" description="Low complexity" evidence="1">
    <location>
        <begin position="144"/>
        <end position="161"/>
    </location>
</feature>
<feature type="compositionally biased region" description="Low complexity" evidence="1">
    <location>
        <begin position="647"/>
        <end position="660"/>
    </location>
</feature>
<feature type="region of interest" description="Disordered" evidence="1">
    <location>
        <begin position="95"/>
        <end position="125"/>
    </location>
</feature>
<feature type="compositionally biased region" description="Low complexity" evidence="1">
    <location>
        <begin position="742"/>
        <end position="760"/>
    </location>
</feature>
<accession>A0AAD7J827</accession>
<organism evidence="2 3">
    <name type="scientific">Mycena metata</name>
    <dbReference type="NCBI Taxonomy" id="1033252"/>
    <lineage>
        <taxon>Eukaryota</taxon>
        <taxon>Fungi</taxon>
        <taxon>Dikarya</taxon>
        <taxon>Basidiomycota</taxon>
        <taxon>Agaricomycotina</taxon>
        <taxon>Agaricomycetes</taxon>
        <taxon>Agaricomycetidae</taxon>
        <taxon>Agaricales</taxon>
        <taxon>Marasmiineae</taxon>
        <taxon>Mycenaceae</taxon>
        <taxon>Mycena</taxon>
    </lineage>
</organism>
<comment type="caution">
    <text evidence="2">The sequence shown here is derived from an EMBL/GenBank/DDBJ whole genome shotgun (WGS) entry which is preliminary data.</text>
</comment>
<feature type="compositionally biased region" description="Low complexity" evidence="1">
    <location>
        <begin position="670"/>
        <end position="692"/>
    </location>
</feature>
<feature type="region of interest" description="Disordered" evidence="1">
    <location>
        <begin position="578"/>
        <end position="819"/>
    </location>
</feature>
<keyword evidence="3" id="KW-1185">Reference proteome</keyword>
<feature type="compositionally biased region" description="Basic residues" evidence="1">
    <location>
        <begin position="806"/>
        <end position="819"/>
    </location>
</feature>
<feature type="region of interest" description="Disordered" evidence="1">
    <location>
        <begin position="479"/>
        <end position="556"/>
    </location>
</feature>
<feature type="compositionally biased region" description="Low complexity" evidence="1">
    <location>
        <begin position="363"/>
        <end position="374"/>
    </location>
</feature>
<protein>
    <recommendedName>
        <fullName evidence="4">SAP domain-containing protein</fullName>
    </recommendedName>
</protein>
<feature type="compositionally biased region" description="Low complexity" evidence="1">
    <location>
        <begin position="532"/>
        <end position="547"/>
    </location>
</feature>
<dbReference type="Proteomes" id="UP001215598">
    <property type="component" value="Unassembled WGS sequence"/>
</dbReference>
<feature type="compositionally biased region" description="Polar residues" evidence="1">
    <location>
        <begin position="696"/>
        <end position="735"/>
    </location>
</feature>
<dbReference type="EMBL" id="JARKIB010000045">
    <property type="protein sequence ID" value="KAJ7757124.1"/>
    <property type="molecule type" value="Genomic_DNA"/>
</dbReference>
<feature type="compositionally biased region" description="Polar residues" evidence="1">
    <location>
        <begin position="98"/>
        <end position="109"/>
    </location>
</feature>
<gene>
    <name evidence="2" type="ORF">B0H16DRAFT_1457980</name>
</gene>
<dbReference type="AlphaFoldDB" id="A0AAD7J827"/>
<evidence type="ECO:0000256" key="1">
    <source>
        <dbReference type="SAM" id="MobiDB-lite"/>
    </source>
</evidence>
<sequence>MSTTTQILFNSPALHSLKRDQLVKLCKIHSIKANGKNVELVERLKTHARNLPRDSPLSVAFRSEEAQDDEEIEEAARPRPSSQWELVMDSIVEEAEDGSSQGTLSSRATVTGEFGTGSSKSTTTVSSSIRALASSFGLKRHATNTSSTASSKASSNKLLSSFPLPPSTDELLSNSTPYDALPPPSLADLQTDHFTFDTSDPAVVAANLNPTLGTAPLPGHTLRPGVPAPVNARLSLGLAPRTPSKQGPTTTIRLVSFGNGNSMANMSTATATALPPPGDTPNLKPFQTTFDLDLGSPSGPESLYPALPASPPMDDAARRMSLEASGAAADEDEDVPMPGAFSTPPPLAQPKFVFGSPSPQPAPFSFSAAAPGSPTRDEDADAKKARLAAEVMEEMNRRVFGEGTPPPAARVIRPLGSAKKSLGGAKSGVRAPGRFDKAHEEVFGRMESIADAEARRQALKRKSSVASVRVGFTDGGEARGKRVKVEGGGAITKGEDDKEVDAQKQKQQEKTQAEKEAIRRKLEASRARRRSSAAAGGARRTSGRVSGVLVKPKPKPGRFGFFAGAAKLVQGVWGKKATPAPLVPKPAPAPAASSSSTTMQKPAPTKPATGLSKMGPPSSIPIPPIPTSINANANTRNLRAPSVKSIASTRSSTAAGRARSPLPPSFAPGTASSKATVSTASSSVRTRNSSIAGASSVGTRTSSLAGSMGTRTSSLRVGSMGTRSSLATTPSSTVDSARKRPSSSASSSSRLLAPTASSLAKMSGSPSGGALAAVQEKDSKQQNADTEPLDTITNAPAPVAGPSMRGKGRLAPPRKPRISRSRVIAKLASQRVASGSSIASAASGASGSSAGLARKSLGAARVRSSLGTKVQRGSLGGIKNQAGALDAKKRARQSEYYARRKSKVGLGLGAGAEADADADAMNVDSARLASVCIAYDLMSLYDCTTKIKFIEAQAHVGLRIGDFVKVQG</sequence>
<evidence type="ECO:0000313" key="2">
    <source>
        <dbReference type="EMBL" id="KAJ7757124.1"/>
    </source>
</evidence>
<evidence type="ECO:0008006" key="4">
    <source>
        <dbReference type="Google" id="ProtNLM"/>
    </source>
</evidence>
<reference evidence="2" key="1">
    <citation type="submission" date="2023-03" db="EMBL/GenBank/DDBJ databases">
        <title>Massive genome expansion in bonnet fungi (Mycena s.s.) driven by repeated elements and novel gene families across ecological guilds.</title>
        <authorList>
            <consortium name="Lawrence Berkeley National Laboratory"/>
            <person name="Harder C.B."/>
            <person name="Miyauchi S."/>
            <person name="Viragh M."/>
            <person name="Kuo A."/>
            <person name="Thoen E."/>
            <person name="Andreopoulos B."/>
            <person name="Lu D."/>
            <person name="Skrede I."/>
            <person name="Drula E."/>
            <person name="Henrissat B."/>
            <person name="Morin E."/>
            <person name="Kohler A."/>
            <person name="Barry K."/>
            <person name="LaButti K."/>
            <person name="Morin E."/>
            <person name="Salamov A."/>
            <person name="Lipzen A."/>
            <person name="Mereny Z."/>
            <person name="Hegedus B."/>
            <person name="Baldrian P."/>
            <person name="Stursova M."/>
            <person name="Weitz H."/>
            <person name="Taylor A."/>
            <person name="Grigoriev I.V."/>
            <person name="Nagy L.G."/>
            <person name="Martin F."/>
            <person name="Kauserud H."/>
        </authorList>
    </citation>
    <scope>NUCLEOTIDE SEQUENCE</scope>
    <source>
        <strain evidence="2">CBHHK182m</strain>
    </source>
</reference>
<feature type="region of interest" description="Disordered" evidence="1">
    <location>
        <begin position="140"/>
        <end position="192"/>
    </location>
</feature>
<feature type="region of interest" description="Disordered" evidence="1">
    <location>
        <begin position="294"/>
        <end position="378"/>
    </location>
</feature>
<feature type="compositionally biased region" description="Low complexity" evidence="1">
    <location>
        <begin position="111"/>
        <end position="125"/>
    </location>
</feature>